<dbReference type="Gene3D" id="3.40.50.1820">
    <property type="entry name" value="alpha/beta hydrolase"/>
    <property type="match status" value="1"/>
</dbReference>
<dbReference type="PANTHER" id="PTHR23024">
    <property type="entry name" value="ARYLACETAMIDE DEACETYLASE"/>
    <property type="match status" value="1"/>
</dbReference>
<dbReference type="InterPro" id="IPR002168">
    <property type="entry name" value="Lipase_GDXG_HIS_AS"/>
</dbReference>
<evidence type="ECO:0000313" key="4">
    <source>
        <dbReference type="EMBL" id="CAA7393215.1"/>
    </source>
</evidence>
<feature type="domain" description="Alpha/beta hydrolase fold-3" evidence="3">
    <location>
        <begin position="81"/>
        <end position="310"/>
    </location>
</feature>
<dbReference type="InterPro" id="IPR050466">
    <property type="entry name" value="Carboxylest/Gibb_receptor"/>
</dbReference>
<organism evidence="4 5">
    <name type="scientific">Spirodela intermedia</name>
    <name type="common">Intermediate duckweed</name>
    <dbReference type="NCBI Taxonomy" id="51605"/>
    <lineage>
        <taxon>Eukaryota</taxon>
        <taxon>Viridiplantae</taxon>
        <taxon>Streptophyta</taxon>
        <taxon>Embryophyta</taxon>
        <taxon>Tracheophyta</taxon>
        <taxon>Spermatophyta</taxon>
        <taxon>Magnoliopsida</taxon>
        <taxon>Liliopsida</taxon>
        <taxon>Araceae</taxon>
        <taxon>Lemnoideae</taxon>
        <taxon>Spirodela</taxon>
    </lineage>
</organism>
<dbReference type="EMBL" id="LR746266">
    <property type="protein sequence ID" value="CAA7393215.1"/>
    <property type="molecule type" value="Genomic_DNA"/>
</dbReference>
<keyword evidence="5" id="KW-1185">Reference proteome</keyword>
<evidence type="ECO:0000256" key="2">
    <source>
        <dbReference type="ARBA" id="ARBA00022801"/>
    </source>
</evidence>
<dbReference type="InterPro" id="IPR029058">
    <property type="entry name" value="AB_hydrolase_fold"/>
</dbReference>
<reference evidence="4" key="1">
    <citation type="submission" date="2020-02" db="EMBL/GenBank/DDBJ databases">
        <authorList>
            <person name="Scholz U."/>
            <person name="Mascher M."/>
            <person name="Fiebig A."/>
        </authorList>
    </citation>
    <scope>NUCLEOTIDE SEQUENCE</scope>
</reference>
<comment type="similarity">
    <text evidence="1">Belongs to the 'GDXG' lipolytic enzyme family.</text>
</comment>
<dbReference type="GO" id="GO:0016787">
    <property type="term" value="F:hydrolase activity"/>
    <property type="evidence" value="ECO:0007669"/>
    <property type="project" value="UniProtKB-KW"/>
</dbReference>
<sequence length="384" mass="42175">MDPYKLLGINRINGASLRRRAVFAVSPPSNLPLTGDAAAPPPQSSLSKDVPLDPRLGTWLRIFLPSGGEGGDDHRRSLPLVVDFHGGGFVLFSAASTPFHKMCSRVAAELPAIVVAVEYRLAPEHRLPAAYDDAVAAILWLRNQAAAAISPPRPGSEEADPWLARADFSRCFLSGTSAGGNIVYHAARRLLVEDPQNLSPLQIRGLILNQPFFGGVERTPSEKAMIEDKILPLPITDLLWELSLPEGADRDHAFCNPMLHHRRRLHHRREQPPLLPRCLVRGFLGDPLIDRQRDLVAILAEQAEGTVALLDREGFHCVDIFDPGQSDTFLADVKQFIFSSPSSPSAAGSISRYRPPVPPPLPAISPLQRMIKTLIPHQQIIKHH</sequence>
<evidence type="ECO:0000313" key="5">
    <source>
        <dbReference type="Proteomes" id="UP000663760"/>
    </source>
</evidence>
<protein>
    <recommendedName>
        <fullName evidence="3">Alpha/beta hydrolase fold-3 domain-containing protein</fullName>
    </recommendedName>
</protein>
<dbReference type="Pfam" id="PF07859">
    <property type="entry name" value="Abhydrolase_3"/>
    <property type="match status" value="1"/>
</dbReference>
<accession>A0A7I8K7Z5</accession>
<dbReference type="PANTHER" id="PTHR23024:SF113">
    <property type="entry name" value="CARBOXYLESTERASE 8-RELATED"/>
    <property type="match status" value="1"/>
</dbReference>
<dbReference type="PROSITE" id="PS01173">
    <property type="entry name" value="LIPASE_GDXG_HIS"/>
    <property type="match status" value="1"/>
</dbReference>
<dbReference type="OrthoDB" id="408631at2759"/>
<evidence type="ECO:0000259" key="3">
    <source>
        <dbReference type="Pfam" id="PF07859"/>
    </source>
</evidence>
<gene>
    <name evidence="4" type="ORF">SI8410_03004001</name>
</gene>
<dbReference type="AlphaFoldDB" id="A0A7I8K7Z5"/>
<evidence type="ECO:0000256" key="1">
    <source>
        <dbReference type="ARBA" id="ARBA00010515"/>
    </source>
</evidence>
<dbReference type="Proteomes" id="UP000663760">
    <property type="component" value="Chromosome 3"/>
</dbReference>
<proteinExistence type="inferred from homology"/>
<dbReference type="SUPFAM" id="SSF53474">
    <property type="entry name" value="alpha/beta-Hydrolases"/>
    <property type="match status" value="1"/>
</dbReference>
<keyword evidence="2" id="KW-0378">Hydrolase</keyword>
<name>A0A7I8K7Z5_SPIIN</name>
<dbReference type="InterPro" id="IPR013094">
    <property type="entry name" value="AB_hydrolase_3"/>
</dbReference>